<accession>A0A2Z4Y5R1</accession>
<name>A0A2Z4Y5R1_SUMC1</name>
<evidence type="ECO:0000313" key="1">
    <source>
        <dbReference type="EMBL" id="AXA36042.1"/>
    </source>
</evidence>
<protein>
    <recommendedName>
        <fullName evidence="3">Glycosyl hydrolase-like 10 domain-containing protein</fullName>
    </recommendedName>
</protein>
<organism evidence="1 2">
    <name type="scientific">Sumerlaea chitinivorans</name>
    <dbReference type="NCBI Taxonomy" id="2250252"/>
    <lineage>
        <taxon>Bacteria</taxon>
        <taxon>Candidatus Sumerlaeota</taxon>
        <taxon>Candidatus Sumerlaeia</taxon>
        <taxon>Candidatus Sumerlaeales</taxon>
        <taxon>Candidatus Sumerlaeaceae</taxon>
        <taxon>Candidatus Sumerlaea</taxon>
    </lineage>
</organism>
<dbReference type="AlphaFoldDB" id="A0A2Z4Y5R1"/>
<dbReference type="EMBL" id="CP030759">
    <property type="protein sequence ID" value="AXA36042.1"/>
    <property type="molecule type" value="Genomic_DNA"/>
</dbReference>
<sequence length="447" mass="49897">MPPMDIEHQQSTSNFEPCPLAPSWIVSLDLEPAVSLTQWRERLASLADAQVRGVLVEFFRYGFPVFRSQAAAAVWGRRAKRYHSPSFENLCEAALELDLQVVVFSHLLDAGPGLAPLSREILRRRRSNWVLEQTAIGAQSPDEAAPRFWWNSYAAEVRQYLAAIIAELVTQYPVDAIFLQRSVLPESLLPAIEDSPQTIRARSEERDDDIELKTSGDMKLSTAQVDPLAFYRALRTAAHRGALPVPLLLDSRDWYTLSNRMPKSATYFDGIVFGPRDLFGEFGAFQVPDTAQVWLDVRTAGEKWQTIFTMATNEPYGAMMVIANLEQIENGEAFSRQLLVAEVGEVLNDPQVAFAVVSSSFEYLARATSFEDTEAAQLLSVLLNTQKSFAARVEAQEKLVKLLRSTVEEVTTKALQDSVIGLARRLLRLISSYPLVPPVAHAIPTQT</sequence>
<gene>
    <name evidence="1" type="ORF">BRCON_1265</name>
</gene>
<evidence type="ECO:0000313" key="2">
    <source>
        <dbReference type="Proteomes" id="UP000262583"/>
    </source>
</evidence>
<proteinExistence type="predicted"/>
<reference evidence="1 2" key="1">
    <citation type="submission" date="2018-05" db="EMBL/GenBank/DDBJ databases">
        <title>A metagenomic window into the 2 km-deep terrestrial subsurface aquifer revealed taxonomically and functionally diverse microbial community comprising novel uncultured bacterial lineages.</title>
        <authorList>
            <person name="Kadnikov V.V."/>
            <person name="Mardanov A.V."/>
            <person name="Beletsky A.V."/>
            <person name="Banks D."/>
            <person name="Pimenov N.V."/>
            <person name="Frank Y.A."/>
            <person name="Karnachuk O.V."/>
            <person name="Ravin N.V."/>
        </authorList>
    </citation>
    <scope>NUCLEOTIDE SEQUENCE [LARGE SCALE GENOMIC DNA]</scope>
    <source>
        <strain evidence="1">BY</strain>
    </source>
</reference>
<dbReference type="Proteomes" id="UP000262583">
    <property type="component" value="Chromosome"/>
</dbReference>
<dbReference type="Gene3D" id="3.20.20.80">
    <property type="entry name" value="Glycosidases"/>
    <property type="match status" value="1"/>
</dbReference>
<dbReference type="KEGG" id="schv:BRCON_1265"/>
<evidence type="ECO:0008006" key="3">
    <source>
        <dbReference type="Google" id="ProtNLM"/>
    </source>
</evidence>